<dbReference type="Pfam" id="PF17272">
    <property type="entry name" value="DUF5337"/>
    <property type="match status" value="1"/>
</dbReference>
<organism evidence="2 3">
    <name type="scientific">Thalassococcus lentus</name>
    <dbReference type="NCBI Taxonomy" id="1210524"/>
    <lineage>
        <taxon>Bacteria</taxon>
        <taxon>Pseudomonadati</taxon>
        <taxon>Pseudomonadota</taxon>
        <taxon>Alphaproteobacteria</taxon>
        <taxon>Rhodobacterales</taxon>
        <taxon>Roseobacteraceae</taxon>
        <taxon>Thalassococcus</taxon>
    </lineage>
</organism>
<evidence type="ECO:0000256" key="1">
    <source>
        <dbReference type="SAM" id="Phobius"/>
    </source>
</evidence>
<dbReference type="Proteomes" id="UP001210720">
    <property type="component" value="Unassembled WGS sequence"/>
</dbReference>
<comment type="caution">
    <text evidence="2">The sequence shown here is derived from an EMBL/GenBank/DDBJ whole genome shotgun (WGS) entry which is preliminary data.</text>
</comment>
<dbReference type="EMBL" id="JAQIOY010000010">
    <property type="protein sequence ID" value="MDA7426602.1"/>
    <property type="molecule type" value="Genomic_DNA"/>
</dbReference>
<evidence type="ECO:0000313" key="2">
    <source>
        <dbReference type="EMBL" id="MDA7426602.1"/>
    </source>
</evidence>
<proteinExistence type="predicted"/>
<keyword evidence="1" id="KW-1133">Transmembrane helix</keyword>
<protein>
    <submittedName>
        <fullName evidence="2">DUF5337 domain-containing protein</fullName>
    </submittedName>
</protein>
<sequence length="76" mass="8342">MSKNDGAEDRARRGRQVALLIAGLGIGWIGITALGGSLGWPQRTRAFFDLAVLAGFGLAIWKIYGIWRDSQEHKDD</sequence>
<dbReference type="InterPro" id="IPR020308">
    <property type="entry name" value="Uncharacterised_Ynq1"/>
</dbReference>
<keyword evidence="1" id="KW-0472">Membrane</keyword>
<gene>
    <name evidence="2" type="ORF">PFY00_17845</name>
</gene>
<evidence type="ECO:0000313" key="3">
    <source>
        <dbReference type="Proteomes" id="UP001210720"/>
    </source>
</evidence>
<dbReference type="RefSeq" id="WP_271433958.1">
    <property type="nucleotide sequence ID" value="NZ_JAQIOY010000010.1"/>
</dbReference>
<name>A0ABT4XXA3_9RHOB</name>
<keyword evidence="1" id="KW-0812">Transmembrane</keyword>
<accession>A0ABT4XXA3</accession>
<reference evidence="2 3" key="1">
    <citation type="submission" date="2023-01" db="EMBL/GenBank/DDBJ databases">
        <title>Thalassococcus onchidii sp. nov., isolated from a marine invertebrate from the South China Sea.</title>
        <authorList>
            <person name="Xu S."/>
            <person name="Liu Z."/>
            <person name="Xu Y."/>
        </authorList>
    </citation>
    <scope>NUCLEOTIDE SEQUENCE [LARGE SCALE GENOMIC DNA]</scope>
    <source>
        <strain evidence="2 3">KCTC 32084</strain>
    </source>
</reference>
<feature type="transmembrane region" description="Helical" evidence="1">
    <location>
        <begin position="46"/>
        <end position="64"/>
    </location>
</feature>
<keyword evidence="3" id="KW-1185">Reference proteome</keyword>
<feature type="transmembrane region" description="Helical" evidence="1">
    <location>
        <begin position="17"/>
        <end position="40"/>
    </location>
</feature>